<evidence type="ECO:0000256" key="1">
    <source>
        <dbReference type="SAM" id="MobiDB-lite"/>
    </source>
</evidence>
<dbReference type="AlphaFoldDB" id="A0A9W9IAC1"/>
<dbReference type="EMBL" id="JAPQKO010000003">
    <property type="protein sequence ID" value="KAJ5173324.1"/>
    <property type="molecule type" value="Genomic_DNA"/>
</dbReference>
<proteinExistence type="predicted"/>
<comment type="caution">
    <text evidence="2">The sequence shown here is derived from an EMBL/GenBank/DDBJ whole genome shotgun (WGS) entry which is preliminary data.</text>
</comment>
<evidence type="ECO:0000313" key="2">
    <source>
        <dbReference type="EMBL" id="KAJ5173324.1"/>
    </source>
</evidence>
<protein>
    <submittedName>
        <fullName evidence="2">Uncharacterized protein</fullName>
    </submittedName>
</protein>
<sequence>MYFARYSKPFVVGAQPIRSSIFRSSVLCNGHTRTLTNVPNETPGSVKAPRWFWWVSGGGAVTTLYLWNTGHKNARGAAAQDFEQRHGTNQEYEQKSEENE</sequence>
<accession>A0A9W9IAC1</accession>
<organism evidence="2 3">
    <name type="scientific">Penicillium capsulatum</name>
    <dbReference type="NCBI Taxonomy" id="69766"/>
    <lineage>
        <taxon>Eukaryota</taxon>
        <taxon>Fungi</taxon>
        <taxon>Dikarya</taxon>
        <taxon>Ascomycota</taxon>
        <taxon>Pezizomycotina</taxon>
        <taxon>Eurotiomycetes</taxon>
        <taxon>Eurotiomycetidae</taxon>
        <taxon>Eurotiales</taxon>
        <taxon>Aspergillaceae</taxon>
        <taxon>Penicillium</taxon>
    </lineage>
</organism>
<feature type="compositionally biased region" description="Basic and acidic residues" evidence="1">
    <location>
        <begin position="82"/>
        <end position="100"/>
    </location>
</feature>
<reference evidence="2" key="1">
    <citation type="submission" date="2022-11" db="EMBL/GenBank/DDBJ databases">
        <authorList>
            <person name="Petersen C."/>
        </authorList>
    </citation>
    <scope>NUCLEOTIDE SEQUENCE</scope>
    <source>
        <strain evidence="2">IBT 21917</strain>
    </source>
</reference>
<reference evidence="2" key="2">
    <citation type="journal article" date="2023" name="IMA Fungus">
        <title>Comparative genomic study of the Penicillium genus elucidates a diverse pangenome and 15 lateral gene transfer events.</title>
        <authorList>
            <person name="Petersen C."/>
            <person name="Sorensen T."/>
            <person name="Nielsen M.R."/>
            <person name="Sondergaard T.E."/>
            <person name="Sorensen J.L."/>
            <person name="Fitzpatrick D.A."/>
            <person name="Frisvad J.C."/>
            <person name="Nielsen K.L."/>
        </authorList>
    </citation>
    <scope>NUCLEOTIDE SEQUENCE</scope>
    <source>
        <strain evidence="2">IBT 21917</strain>
    </source>
</reference>
<evidence type="ECO:0000313" key="3">
    <source>
        <dbReference type="Proteomes" id="UP001146351"/>
    </source>
</evidence>
<feature type="region of interest" description="Disordered" evidence="1">
    <location>
        <begin position="76"/>
        <end position="100"/>
    </location>
</feature>
<gene>
    <name evidence="2" type="ORF">N7492_005917</name>
</gene>
<keyword evidence="3" id="KW-1185">Reference proteome</keyword>
<name>A0A9W9IAC1_9EURO</name>
<dbReference type="Proteomes" id="UP001146351">
    <property type="component" value="Unassembled WGS sequence"/>
</dbReference>